<evidence type="ECO:0000256" key="4">
    <source>
        <dbReference type="ARBA" id="ARBA00023136"/>
    </source>
</evidence>
<organism evidence="7 8">
    <name type="scientific">Dysosmobacter welbionis</name>
    <dbReference type="NCBI Taxonomy" id="2093857"/>
    <lineage>
        <taxon>Bacteria</taxon>
        <taxon>Bacillati</taxon>
        <taxon>Bacillota</taxon>
        <taxon>Clostridia</taxon>
        <taxon>Eubacteriales</taxon>
        <taxon>Oscillospiraceae</taxon>
        <taxon>Dysosmobacter</taxon>
    </lineage>
</organism>
<evidence type="ECO:0000259" key="6">
    <source>
        <dbReference type="Pfam" id="PF13515"/>
    </source>
</evidence>
<feature type="transmembrane region" description="Helical" evidence="5">
    <location>
        <begin position="279"/>
        <end position="304"/>
    </location>
</feature>
<evidence type="ECO:0000256" key="2">
    <source>
        <dbReference type="ARBA" id="ARBA00022692"/>
    </source>
</evidence>
<feature type="transmembrane region" description="Helical" evidence="5">
    <location>
        <begin position="252"/>
        <end position="273"/>
    </location>
</feature>
<dbReference type="AlphaFoldDB" id="A0A4D7AR72"/>
<protein>
    <submittedName>
        <fullName evidence="7">FUSC family protein</fullName>
    </submittedName>
</protein>
<feature type="transmembrane region" description="Helical" evidence="5">
    <location>
        <begin position="62"/>
        <end position="80"/>
    </location>
</feature>
<dbReference type="Pfam" id="PF13515">
    <property type="entry name" value="FUSC_2"/>
    <property type="match status" value="1"/>
</dbReference>
<proteinExistence type="predicted"/>
<feature type="transmembrane region" description="Helical" evidence="5">
    <location>
        <begin position="316"/>
        <end position="337"/>
    </location>
</feature>
<dbReference type="Proteomes" id="UP000298642">
    <property type="component" value="Chromosome"/>
</dbReference>
<feature type="transmembrane region" description="Helical" evidence="5">
    <location>
        <begin position="87"/>
        <end position="104"/>
    </location>
</feature>
<reference evidence="8" key="1">
    <citation type="submission" date="2018-12" db="EMBL/GenBank/DDBJ databases">
        <title>Dusodibacter welbiota gen. nov., sp. nov., isolated from human faeces and emended description of the Oscillibacter genus.</title>
        <authorList>
            <person name="Le Roy T."/>
            <person name="Van der Smissen P."/>
            <person name="Delzenne N."/>
            <person name="Muccioli G."/>
            <person name="Collet J.F."/>
            <person name="Cani P.D."/>
        </authorList>
    </citation>
    <scope>NUCLEOTIDE SEQUENCE [LARGE SCALE GENOMIC DNA]</scope>
    <source>
        <strain evidence="8">J115</strain>
    </source>
</reference>
<feature type="domain" description="Integral membrane bound transporter" evidence="6">
    <location>
        <begin position="214"/>
        <end position="333"/>
    </location>
</feature>
<accession>A0A4D7AR72</accession>
<keyword evidence="3 5" id="KW-1133">Transmembrane helix</keyword>
<keyword evidence="8" id="KW-1185">Reference proteome</keyword>
<dbReference type="KEGG" id="obj:EIO64_14020"/>
<evidence type="ECO:0000256" key="1">
    <source>
        <dbReference type="ARBA" id="ARBA00004141"/>
    </source>
</evidence>
<evidence type="ECO:0000313" key="8">
    <source>
        <dbReference type="Proteomes" id="UP000298642"/>
    </source>
</evidence>
<feature type="transmembrane region" description="Helical" evidence="5">
    <location>
        <begin position="110"/>
        <end position="127"/>
    </location>
</feature>
<evidence type="ECO:0000256" key="5">
    <source>
        <dbReference type="SAM" id="Phobius"/>
    </source>
</evidence>
<evidence type="ECO:0000313" key="7">
    <source>
        <dbReference type="EMBL" id="QCI60191.1"/>
    </source>
</evidence>
<dbReference type="InterPro" id="IPR049453">
    <property type="entry name" value="Memb_transporter_dom"/>
</dbReference>
<dbReference type="RefSeq" id="WP_119310658.1">
    <property type="nucleotide sequence ID" value="NZ_CP034413.3"/>
</dbReference>
<feature type="transmembrane region" description="Helical" evidence="5">
    <location>
        <begin position="30"/>
        <end position="56"/>
    </location>
</feature>
<keyword evidence="2 5" id="KW-0812">Transmembrane</keyword>
<sequence>MNFYQAMQLDVSVCKGKIRNAANPSERHKLIAALIVKDILCVLFAVVFISILNFLFGDENSSAAVVIFCILLTVRFVDFGYCLKSSLINFFIVFVLLTFSPCIAQSVNPAWGFLINFLSIGFIVISACHEPLYGGAGLYLFAYMFLYGNPVGGHLLVLRVFEMLLGCLLCGIIFYINHRKKDYGKTFSQIVKDFSLFDPLGKWQFQVTLGLSLGILVGELLQVDRIMWVGCACLTVLSQYGERPNKRAFQRLGGVVAGSVLFGIVYQLLPASAHSYLGIYSGLLLGLCAAYHWKTLLNCFGALLMATNIFGVKSAIILRIINNIIGCCFGVLFYYVYNFIVDRFANARTGRS</sequence>
<name>A0A4D7AR72_9FIRM</name>
<evidence type="ECO:0000256" key="3">
    <source>
        <dbReference type="ARBA" id="ARBA00022989"/>
    </source>
</evidence>
<comment type="subcellular location">
    <subcellularLocation>
        <location evidence="1">Membrane</location>
        <topology evidence="1">Multi-pass membrane protein</topology>
    </subcellularLocation>
</comment>
<keyword evidence="4 5" id="KW-0472">Membrane</keyword>
<dbReference type="GeneID" id="89521717"/>
<dbReference type="EMBL" id="CP034413">
    <property type="protein sequence ID" value="QCI60191.1"/>
    <property type="molecule type" value="Genomic_DNA"/>
</dbReference>
<feature type="transmembrane region" description="Helical" evidence="5">
    <location>
        <begin position="132"/>
        <end position="150"/>
    </location>
</feature>
<feature type="transmembrane region" description="Helical" evidence="5">
    <location>
        <begin position="156"/>
        <end position="176"/>
    </location>
</feature>
<dbReference type="GO" id="GO:0016020">
    <property type="term" value="C:membrane"/>
    <property type="evidence" value="ECO:0007669"/>
    <property type="project" value="UniProtKB-SubCell"/>
</dbReference>
<gene>
    <name evidence="7" type="ORF">EIO64_14020</name>
</gene>